<evidence type="ECO:0000256" key="1">
    <source>
        <dbReference type="ARBA" id="ARBA00005964"/>
    </source>
</evidence>
<keyword evidence="6" id="KW-1185">Reference proteome</keyword>
<dbReference type="AlphaFoldDB" id="A0AAD7F511"/>
<dbReference type="PROSITE" id="PS51257">
    <property type="entry name" value="PROKAR_LIPOPROTEIN"/>
    <property type="match status" value="1"/>
</dbReference>
<feature type="domain" description="Carboxylesterase type B" evidence="4">
    <location>
        <begin position="33"/>
        <end position="495"/>
    </location>
</feature>
<dbReference type="PANTHER" id="PTHR11559">
    <property type="entry name" value="CARBOXYLESTERASE"/>
    <property type="match status" value="1"/>
</dbReference>
<gene>
    <name evidence="5" type="ORF">DFH08DRAFT_182992</name>
</gene>
<proteinExistence type="inferred from homology"/>
<dbReference type="Pfam" id="PF00135">
    <property type="entry name" value="COesterase"/>
    <property type="match status" value="1"/>
</dbReference>
<dbReference type="InterPro" id="IPR019819">
    <property type="entry name" value="Carboxylesterase_B_CS"/>
</dbReference>
<dbReference type="SUPFAM" id="SSF53474">
    <property type="entry name" value="alpha/beta-Hydrolases"/>
    <property type="match status" value="1"/>
</dbReference>
<dbReference type="Gene3D" id="3.40.50.1820">
    <property type="entry name" value="alpha/beta hydrolase"/>
    <property type="match status" value="1"/>
</dbReference>
<feature type="signal peptide" evidence="3">
    <location>
        <begin position="1"/>
        <end position="23"/>
    </location>
</feature>
<comment type="similarity">
    <text evidence="1 3">Belongs to the type-B carboxylesterase/lipase family.</text>
</comment>
<comment type="caution">
    <text evidence="5">The sequence shown here is derived from an EMBL/GenBank/DDBJ whole genome shotgun (WGS) entry which is preliminary data.</text>
</comment>
<evidence type="ECO:0000256" key="2">
    <source>
        <dbReference type="ARBA" id="ARBA00022801"/>
    </source>
</evidence>
<dbReference type="PROSITE" id="PS00122">
    <property type="entry name" value="CARBOXYLESTERASE_B_1"/>
    <property type="match status" value="1"/>
</dbReference>
<dbReference type="InterPro" id="IPR002018">
    <property type="entry name" value="CarbesteraseB"/>
</dbReference>
<dbReference type="GO" id="GO:0016787">
    <property type="term" value="F:hydrolase activity"/>
    <property type="evidence" value="ECO:0007669"/>
    <property type="project" value="UniProtKB-KW"/>
</dbReference>
<evidence type="ECO:0000313" key="6">
    <source>
        <dbReference type="Proteomes" id="UP001218218"/>
    </source>
</evidence>
<dbReference type="InterPro" id="IPR050309">
    <property type="entry name" value="Type-B_Carboxylest/Lipase"/>
</dbReference>
<dbReference type="EMBL" id="JARIHO010000002">
    <property type="protein sequence ID" value="KAJ7367008.1"/>
    <property type="molecule type" value="Genomic_DNA"/>
</dbReference>
<sequence>MALFRDFVHTALLFVACIRAVDASGPVVDLGYARYQGVVDTTLDITAFRGIRYAAAPTGPLRWHAPTPPHKIAGIQQASDDPPLCLQGAEGTGQNNPLTARDVQQSEDCLFLSVYSPVVNSTLPLPTIVWIHGGGYALGGAGYYNGAEIVQESNNQVVVVVLQYRLGLFGFLAGQEIKDNGALNAGLLDQDFALRWVNKNIRAFGGDPEKVTIWGQSAGAGSVLQHVVARNGKTSPKLFRAAITSSTFLPSQYKYDGKIPSTLFNEVASQAGCNGTRPLDCLREVDSATLAGINTNIILAGFAGTFTFSPVVDGSFIKQSPTDALSQGTLNTDILLSVNNANEGALFINQSAEYDVAQYVRNLFPLLGTKESSAAASLYEPLGSSVDQVNAILGESTFVCPTYLLLNALPGKVYKGEYAIPPALHGDDTINYFPTFDEFGSVLRFNHIAFITAFTQGFVSFAAHLDPNAKLRPSIAPAWQRWSRDVPTELVFNQTESGAPHIAPSNTSSALLERCEFWRSQRHLIGQ</sequence>
<accession>A0AAD7F511</accession>
<organism evidence="5 6">
    <name type="scientific">Mycena albidolilacea</name>
    <dbReference type="NCBI Taxonomy" id="1033008"/>
    <lineage>
        <taxon>Eukaryota</taxon>
        <taxon>Fungi</taxon>
        <taxon>Dikarya</taxon>
        <taxon>Basidiomycota</taxon>
        <taxon>Agaricomycotina</taxon>
        <taxon>Agaricomycetes</taxon>
        <taxon>Agaricomycetidae</taxon>
        <taxon>Agaricales</taxon>
        <taxon>Marasmiineae</taxon>
        <taxon>Mycenaceae</taxon>
        <taxon>Mycena</taxon>
    </lineage>
</organism>
<reference evidence="5" key="1">
    <citation type="submission" date="2023-03" db="EMBL/GenBank/DDBJ databases">
        <title>Massive genome expansion in bonnet fungi (Mycena s.s.) driven by repeated elements and novel gene families across ecological guilds.</title>
        <authorList>
            <consortium name="Lawrence Berkeley National Laboratory"/>
            <person name="Harder C.B."/>
            <person name="Miyauchi S."/>
            <person name="Viragh M."/>
            <person name="Kuo A."/>
            <person name="Thoen E."/>
            <person name="Andreopoulos B."/>
            <person name="Lu D."/>
            <person name="Skrede I."/>
            <person name="Drula E."/>
            <person name="Henrissat B."/>
            <person name="Morin E."/>
            <person name="Kohler A."/>
            <person name="Barry K."/>
            <person name="LaButti K."/>
            <person name="Morin E."/>
            <person name="Salamov A."/>
            <person name="Lipzen A."/>
            <person name="Mereny Z."/>
            <person name="Hegedus B."/>
            <person name="Baldrian P."/>
            <person name="Stursova M."/>
            <person name="Weitz H."/>
            <person name="Taylor A."/>
            <person name="Grigoriev I.V."/>
            <person name="Nagy L.G."/>
            <person name="Martin F."/>
            <person name="Kauserud H."/>
        </authorList>
    </citation>
    <scope>NUCLEOTIDE SEQUENCE</scope>
    <source>
        <strain evidence="5">CBHHK002</strain>
    </source>
</reference>
<dbReference type="InterPro" id="IPR029058">
    <property type="entry name" value="AB_hydrolase_fold"/>
</dbReference>
<dbReference type="PROSITE" id="PS00941">
    <property type="entry name" value="CARBOXYLESTERASE_B_2"/>
    <property type="match status" value="1"/>
</dbReference>
<dbReference type="InterPro" id="IPR019826">
    <property type="entry name" value="Carboxylesterase_B_AS"/>
</dbReference>
<evidence type="ECO:0000313" key="5">
    <source>
        <dbReference type="EMBL" id="KAJ7367008.1"/>
    </source>
</evidence>
<dbReference type="Proteomes" id="UP001218218">
    <property type="component" value="Unassembled WGS sequence"/>
</dbReference>
<keyword evidence="3" id="KW-0732">Signal</keyword>
<feature type="chain" id="PRO_5041781779" description="Carboxylic ester hydrolase" evidence="3">
    <location>
        <begin position="24"/>
        <end position="527"/>
    </location>
</feature>
<evidence type="ECO:0000256" key="3">
    <source>
        <dbReference type="RuleBase" id="RU361235"/>
    </source>
</evidence>
<name>A0AAD7F511_9AGAR</name>
<evidence type="ECO:0000259" key="4">
    <source>
        <dbReference type="Pfam" id="PF00135"/>
    </source>
</evidence>
<keyword evidence="2 3" id="KW-0378">Hydrolase</keyword>
<protein>
    <recommendedName>
        <fullName evidence="3">Carboxylic ester hydrolase</fullName>
        <ecNumber evidence="3">3.1.1.-</ecNumber>
    </recommendedName>
</protein>
<dbReference type="EC" id="3.1.1.-" evidence="3"/>